<protein>
    <submittedName>
        <fullName evidence="2">Glycosyltransferase family 2 protein</fullName>
    </submittedName>
</protein>
<evidence type="ECO:0000259" key="1">
    <source>
        <dbReference type="Pfam" id="PF00535"/>
    </source>
</evidence>
<evidence type="ECO:0000313" key="2">
    <source>
        <dbReference type="EMBL" id="NBI28718.1"/>
    </source>
</evidence>
<gene>
    <name evidence="2" type="ORF">ERL59_07085</name>
</gene>
<sequence length="267" mass="31350">MENSVIIRCYNTLPLIKKCVKAAIATTDHNTEIILVNNHPPYQDVRKFLHRFKHPRVKVLDPGENIGNIEGFNYGAAHAMGENLIILDDDIIVENNNWIEVMNKSFEDFPNLAYVVLTWPAIKDYNVSSLDQLFEKSEYTIRMMDEVVIFGCAMIKKSLWKEHFKNIEVKLHWYGIDREYKFKAQDLGMDTGIILSHKVEHLARTKKSDPLFGAWKIFYTYEFTEESYTVWKQNKSSLSIDEIDFLEKFGYQQSLIKDIKQIIEKKR</sequence>
<evidence type="ECO:0000313" key="3">
    <source>
        <dbReference type="Proteomes" id="UP000448943"/>
    </source>
</evidence>
<feature type="domain" description="Glycosyltransferase 2-like" evidence="1">
    <location>
        <begin position="4"/>
        <end position="128"/>
    </location>
</feature>
<keyword evidence="3" id="KW-1185">Reference proteome</keyword>
<proteinExistence type="predicted"/>
<dbReference type="InterPro" id="IPR001173">
    <property type="entry name" value="Glyco_trans_2-like"/>
</dbReference>
<reference evidence="2 3" key="1">
    <citation type="submission" date="2019-01" db="EMBL/GenBank/DDBJ databases">
        <title>Chengkuizengella sp. nov., isolated from deep-sea sediment of East Pacific Ocean.</title>
        <authorList>
            <person name="Yang J."/>
            <person name="Lai Q."/>
            <person name="Shao Z."/>
        </authorList>
    </citation>
    <scope>NUCLEOTIDE SEQUENCE [LARGE SCALE GENOMIC DNA]</scope>
    <source>
        <strain evidence="2 3">YPA3-1-1</strain>
    </source>
</reference>
<comment type="caution">
    <text evidence="2">The sequence shown here is derived from an EMBL/GenBank/DDBJ whole genome shotgun (WGS) entry which is preliminary data.</text>
</comment>
<dbReference type="PANTHER" id="PTHR43685">
    <property type="entry name" value="GLYCOSYLTRANSFERASE"/>
    <property type="match status" value="1"/>
</dbReference>
<dbReference type="PANTHER" id="PTHR43685:SF2">
    <property type="entry name" value="GLYCOSYLTRANSFERASE 2-LIKE DOMAIN-CONTAINING PROTEIN"/>
    <property type="match status" value="1"/>
</dbReference>
<name>A0A6N9Q2N3_9BACL</name>
<dbReference type="SUPFAM" id="SSF53448">
    <property type="entry name" value="Nucleotide-diphospho-sugar transferases"/>
    <property type="match status" value="1"/>
</dbReference>
<dbReference type="AlphaFoldDB" id="A0A6N9Q2N3"/>
<dbReference type="Proteomes" id="UP000448943">
    <property type="component" value="Unassembled WGS sequence"/>
</dbReference>
<dbReference type="OrthoDB" id="396512at2"/>
<organism evidence="2 3">
    <name type="scientific">Chengkuizengella marina</name>
    <dbReference type="NCBI Taxonomy" id="2507566"/>
    <lineage>
        <taxon>Bacteria</taxon>
        <taxon>Bacillati</taxon>
        <taxon>Bacillota</taxon>
        <taxon>Bacilli</taxon>
        <taxon>Bacillales</taxon>
        <taxon>Paenibacillaceae</taxon>
        <taxon>Chengkuizengella</taxon>
    </lineage>
</organism>
<dbReference type="EMBL" id="SIJB01000017">
    <property type="protein sequence ID" value="NBI28718.1"/>
    <property type="molecule type" value="Genomic_DNA"/>
</dbReference>
<dbReference type="CDD" id="cd00761">
    <property type="entry name" value="Glyco_tranf_GTA_type"/>
    <property type="match status" value="1"/>
</dbReference>
<dbReference type="RefSeq" id="WP_160645512.1">
    <property type="nucleotide sequence ID" value="NZ_SIJB01000017.1"/>
</dbReference>
<dbReference type="Pfam" id="PF00535">
    <property type="entry name" value="Glycos_transf_2"/>
    <property type="match status" value="1"/>
</dbReference>
<keyword evidence="2" id="KW-0808">Transferase</keyword>
<accession>A0A6N9Q2N3</accession>
<dbReference type="InterPro" id="IPR050834">
    <property type="entry name" value="Glycosyltransf_2"/>
</dbReference>
<dbReference type="GO" id="GO:0016740">
    <property type="term" value="F:transferase activity"/>
    <property type="evidence" value="ECO:0007669"/>
    <property type="project" value="UniProtKB-KW"/>
</dbReference>
<dbReference type="Gene3D" id="3.90.550.10">
    <property type="entry name" value="Spore Coat Polysaccharide Biosynthesis Protein SpsA, Chain A"/>
    <property type="match status" value="1"/>
</dbReference>
<dbReference type="InterPro" id="IPR029044">
    <property type="entry name" value="Nucleotide-diphossugar_trans"/>
</dbReference>